<dbReference type="EMBL" id="JAUSUG010000002">
    <property type="protein sequence ID" value="MDQ0253371.1"/>
    <property type="molecule type" value="Genomic_DNA"/>
</dbReference>
<keyword evidence="2" id="KW-1185">Reference proteome</keyword>
<accession>A0ABT9ZQ53</accession>
<dbReference type="Proteomes" id="UP001230005">
    <property type="component" value="Unassembled WGS sequence"/>
</dbReference>
<name>A0ABT9ZQ53_9BACI</name>
<organism evidence="1 2">
    <name type="scientific">Evansella vedderi</name>
    <dbReference type="NCBI Taxonomy" id="38282"/>
    <lineage>
        <taxon>Bacteria</taxon>
        <taxon>Bacillati</taxon>
        <taxon>Bacillota</taxon>
        <taxon>Bacilli</taxon>
        <taxon>Bacillales</taxon>
        <taxon>Bacillaceae</taxon>
        <taxon>Evansella</taxon>
    </lineage>
</organism>
<sequence>MSVTEEISFNGPKWTSTQYNNVKGEDHLGIKFVSILIADTLQSGVTSITPRARYWSFFIWVLHDFIQNHSDKSLEQFKKYLKRQEWFYVLANIADAEERGKSTNQVMGVTVALKVWNECQDIVPLRTDYLKNTFGGYSVYRNVMKTIGLIKESDQQNVQLDLIRKTGKELAEAFEETIQHTVYYQKYRLSEEEVPKEVLREYGKIAGLSRLNSPQAKDQLILRNLFIPTDPKHISEQLRQESLHYYLHILKQAKSTSLSRKNWRYYMYEVFSSKGEFQQAIPDKFSRVAKGWEIYQARQYFTYSLESIWSFVLDLLARRPSSREQLLSRIHDELMEVEIPFDLSVKEVMEQYIPLKFEDRERYIDEMNSETMEINKRVWYPILVLLDVYKRLTNREDFNDLHKGFLTLGKRENISFETWFYEAERFNDLSVGELIEKVIVYYILNQHQNVALRKLITTRNETYHFVEDEGKLRFIHSDSPAFNVFRVNQGLSILGDLGFISDQE</sequence>
<reference evidence="1 2" key="1">
    <citation type="submission" date="2023-07" db="EMBL/GenBank/DDBJ databases">
        <title>Genomic Encyclopedia of Type Strains, Phase IV (KMG-IV): sequencing the most valuable type-strain genomes for metagenomic binning, comparative biology and taxonomic classification.</title>
        <authorList>
            <person name="Goeker M."/>
        </authorList>
    </citation>
    <scope>NUCLEOTIDE SEQUENCE [LARGE SCALE GENOMIC DNA]</scope>
    <source>
        <strain evidence="1 2">DSM 9768</strain>
    </source>
</reference>
<protein>
    <submittedName>
        <fullName evidence="1">Uncharacterized protein</fullName>
    </submittedName>
</protein>
<comment type="caution">
    <text evidence="1">The sequence shown here is derived from an EMBL/GenBank/DDBJ whole genome shotgun (WGS) entry which is preliminary data.</text>
</comment>
<evidence type="ECO:0000313" key="2">
    <source>
        <dbReference type="Proteomes" id="UP001230005"/>
    </source>
</evidence>
<dbReference type="RefSeq" id="WP_307321924.1">
    <property type="nucleotide sequence ID" value="NZ_JAUSUG010000002.1"/>
</dbReference>
<evidence type="ECO:0000313" key="1">
    <source>
        <dbReference type="EMBL" id="MDQ0253371.1"/>
    </source>
</evidence>
<gene>
    <name evidence="1" type="ORF">J2S74_000743</name>
</gene>
<proteinExistence type="predicted"/>